<dbReference type="InterPro" id="IPR036390">
    <property type="entry name" value="WH_DNA-bd_sf"/>
</dbReference>
<sequence length="211" mass="23779">MEQIKNVDAILAQLKNRGPMTSGSLADILDMTSMGARQHLLRLEKQELVSSFSQRAVVGRPKKLWQLTAKAHAKFPDRHADLTLHLIDSVKVIYGESGLDKLISAREEKIIVLYKALLDKCEDLAGKVAALAHQRCEEGYMATVESVSDHEFLLIENHCPICSAAKSCQNFCRSELDIFQHSFGDNYLVERQDYLLNGDRRCSYKITSIAR</sequence>
<evidence type="ECO:0000313" key="2">
    <source>
        <dbReference type="Proteomes" id="UP000032568"/>
    </source>
</evidence>
<dbReference type="PANTHER" id="PTHR30363">
    <property type="entry name" value="HTH-TYPE TRANSCRIPTIONAL REGULATOR SRLR-RELATED"/>
    <property type="match status" value="1"/>
</dbReference>
<gene>
    <name evidence="1" type="ORF">SG35_028100</name>
</gene>
<reference evidence="1 2" key="2">
    <citation type="journal article" date="2022" name="Mar. Drugs">
        <title>Bioassay-Guided Fractionation Leads to the Detection of Cholic Acid Generated by the Rare Thalassomonas sp.</title>
        <authorList>
            <person name="Pheiffer F."/>
            <person name="Schneider Y.K."/>
            <person name="Hansen E.H."/>
            <person name="Andersen J.H."/>
            <person name="Isaksson J."/>
            <person name="Busche T."/>
            <person name="R C."/>
            <person name="Kalinowski J."/>
            <person name="Zyl L.V."/>
            <person name="Trindade M."/>
        </authorList>
    </citation>
    <scope>NUCLEOTIDE SEQUENCE [LARGE SCALE GENOMIC DNA]</scope>
    <source>
        <strain evidence="1 2">A5K-106</strain>
    </source>
</reference>
<accession>A0AAF0C1J4</accession>
<organism evidence="1 2">
    <name type="scientific">Thalassomonas actiniarum</name>
    <dbReference type="NCBI Taxonomy" id="485447"/>
    <lineage>
        <taxon>Bacteria</taxon>
        <taxon>Pseudomonadati</taxon>
        <taxon>Pseudomonadota</taxon>
        <taxon>Gammaproteobacteria</taxon>
        <taxon>Alteromonadales</taxon>
        <taxon>Colwelliaceae</taxon>
        <taxon>Thalassomonas</taxon>
    </lineage>
</organism>
<reference evidence="1 2" key="1">
    <citation type="journal article" date="2015" name="Genome Announc.">
        <title>Draft Genome Sequences of Marine Isolates of Thalassomonas viridans and Thalassomonas actiniarum.</title>
        <authorList>
            <person name="Olonade I."/>
            <person name="van Zyl L.J."/>
            <person name="Trindade M."/>
        </authorList>
    </citation>
    <scope>NUCLEOTIDE SEQUENCE [LARGE SCALE GENOMIC DNA]</scope>
    <source>
        <strain evidence="1 2">A5K-106</strain>
    </source>
</reference>
<evidence type="ECO:0000313" key="1">
    <source>
        <dbReference type="EMBL" id="WDD99036.1"/>
    </source>
</evidence>
<dbReference type="InterPro" id="IPR050313">
    <property type="entry name" value="Carb_Metab_HTH_regulators"/>
</dbReference>
<dbReference type="Proteomes" id="UP000032568">
    <property type="component" value="Chromosome"/>
</dbReference>
<protein>
    <submittedName>
        <fullName evidence="1">Transcriptional regulator</fullName>
    </submittedName>
</protein>
<dbReference type="AlphaFoldDB" id="A0AAF0C1J4"/>
<dbReference type="RefSeq" id="WP_044834403.1">
    <property type="nucleotide sequence ID" value="NZ_CP059735.1"/>
</dbReference>
<dbReference type="EMBL" id="CP059735">
    <property type="protein sequence ID" value="WDD99036.1"/>
    <property type="molecule type" value="Genomic_DNA"/>
</dbReference>
<dbReference type="KEGG" id="tact:SG35_028100"/>
<dbReference type="SUPFAM" id="SSF46785">
    <property type="entry name" value="Winged helix' DNA-binding domain"/>
    <property type="match status" value="1"/>
</dbReference>
<keyword evidence="2" id="KW-1185">Reference proteome</keyword>
<dbReference type="InterPro" id="IPR036388">
    <property type="entry name" value="WH-like_DNA-bd_sf"/>
</dbReference>
<dbReference type="Gene3D" id="1.10.10.10">
    <property type="entry name" value="Winged helix-like DNA-binding domain superfamily/Winged helix DNA-binding domain"/>
    <property type="match status" value="1"/>
</dbReference>
<proteinExistence type="predicted"/>
<name>A0AAF0C1J4_9GAMM</name>
<dbReference type="PANTHER" id="PTHR30363:SF28">
    <property type="entry name" value="TRANSCRIPTIONAL REGULATORY PROTEIN-RELATED"/>
    <property type="match status" value="1"/>
</dbReference>